<comment type="caution">
    <text evidence="1">The sequence shown here is derived from an EMBL/GenBank/DDBJ whole genome shotgun (WGS) entry which is preliminary data.</text>
</comment>
<gene>
    <name evidence="1" type="ORF">SBX64_15960</name>
</gene>
<proteinExistence type="predicted"/>
<dbReference type="Pfam" id="PF07105">
    <property type="entry name" value="DUF1367"/>
    <property type="match status" value="2"/>
</dbReference>
<dbReference type="RefSeq" id="WP_318585388.1">
    <property type="nucleotide sequence ID" value="NZ_JAWRCP010000002.1"/>
</dbReference>
<organism evidence="1 2">
    <name type="scientific">Vibrio rhizosphaerae</name>
    <dbReference type="NCBI Taxonomy" id="398736"/>
    <lineage>
        <taxon>Bacteria</taxon>
        <taxon>Pseudomonadati</taxon>
        <taxon>Pseudomonadota</taxon>
        <taxon>Gammaproteobacteria</taxon>
        <taxon>Vibrionales</taxon>
        <taxon>Vibrionaceae</taxon>
        <taxon>Vibrio</taxon>
    </lineage>
</organism>
<sequence length="153" mass="17819">MAKLNLVKDISGLKPLGSDDLDLMQKVPLGSLLECDFSQKRNPKFHRKFFALLNLGYEYWEPETKEWRGHRAVKNFEVYREQITILAGYFEATYNLDGSVKVRAKSISFANMDEIEFQELYSKVLDITWNKVLSGIFADKQQLENVVNQLMNF</sequence>
<dbReference type="Proteomes" id="UP001279860">
    <property type="component" value="Unassembled WGS sequence"/>
</dbReference>
<keyword evidence="2" id="KW-1185">Reference proteome</keyword>
<reference evidence="1 2" key="1">
    <citation type="submission" date="2023-11" db="EMBL/GenBank/DDBJ databases">
        <title>Plant-associative lifestyle of Vibrio porteresiae and its evolutionary dynamics.</title>
        <authorList>
            <person name="Rameshkumar N."/>
            <person name="Kirti K."/>
        </authorList>
    </citation>
    <scope>NUCLEOTIDE SEQUENCE [LARGE SCALE GENOMIC DNA]</scope>
    <source>
        <strain evidence="1 2">MSSRF7</strain>
    </source>
</reference>
<accession>A0ABU4IXM6</accession>
<name>A0ABU4IXM6_9VIBR</name>
<dbReference type="InterPro" id="IPR009797">
    <property type="entry name" value="DUF1367"/>
</dbReference>
<evidence type="ECO:0000313" key="2">
    <source>
        <dbReference type="Proteomes" id="UP001279860"/>
    </source>
</evidence>
<dbReference type="EMBL" id="JAWRCP010000002">
    <property type="protein sequence ID" value="MDW6094034.1"/>
    <property type="molecule type" value="Genomic_DNA"/>
</dbReference>
<protein>
    <submittedName>
        <fullName evidence="1">DUF1367 family protein</fullName>
    </submittedName>
</protein>
<evidence type="ECO:0000313" key="1">
    <source>
        <dbReference type="EMBL" id="MDW6094034.1"/>
    </source>
</evidence>